<dbReference type="OrthoDB" id="2351575at2"/>
<dbReference type="AlphaFoldDB" id="A0A544T683"/>
<gene>
    <name evidence="2" type="ORF">FG383_12820</name>
</gene>
<feature type="transmembrane region" description="Helical" evidence="1">
    <location>
        <begin position="44"/>
        <end position="68"/>
    </location>
</feature>
<dbReference type="Proteomes" id="UP000318937">
    <property type="component" value="Unassembled WGS sequence"/>
</dbReference>
<feature type="transmembrane region" description="Helical" evidence="1">
    <location>
        <begin position="6"/>
        <end position="23"/>
    </location>
</feature>
<keyword evidence="1" id="KW-0812">Transmembrane</keyword>
<sequence length="103" mass="11076">MVFGMTSQPIIALMLSAIIGLCSQLKNIPQQTIVQRSVSTDKLVTVYTSMGTVATGVFGVSSLLMGILVDLLGVRIVFVFSGLLLLVISLIAFKNKRLFVLKS</sequence>
<accession>A0A544T683</accession>
<comment type="caution">
    <text evidence="2">The sequence shown here is derived from an EMBL/GenBank/DDBJ whole genome shotgun (WGS) entry which is preliminary data.</text>
</comment>
<keyword evidence="1" id="KW-0472">Membrane</keyword>
<name>A0A544T683_9BACI</name>
<evidence type="ECO:0000256" key="1">
    <source>
        <dbReference type="SAM" id="Phobius"/>
    </source>
</evidence>
<evidence type="ECO:0000313" key="2">
    <source>
        <dbReference type="EMBL" id="TQR12939.1"/>
    </source>
</evidence>
<dbReference type="Gene3D" id="1.20.1250.20">
    <property type="entry name" value="MFS general substrate transporter like domains"/>
    <property type="match status" value="1"/>
</dbReference>
<proteinExistence type="predicted"/>
<organism evidence="2 3">
    <name type="scientific">Psychrobacillus soli</name>
    <dbReference type="NCBI Taxonomy" id="1543965"/>
    <lineage>
        <taxon>Bacteria</taxon>
        <taxon>Bacillati</taxon>
        <taxon>Bacillota</taxon>
        <taxon>Bacilli</taxon>
        <taxon>Bacillales</taxon>
        <taxon>Bacillaceae</taxon>
        <taxon>Psychrobacillus</taxon>
    </lineage>
</organism>
<evidence type="ECO:0000313" key="3">
    <source>
        <dbReference type="Proteomes" id="UP000318937"/>
    </source>
</evidence>
<keyword evidence="3" id="KW-1185">Reference proteome</keyword>
<keyword evidence="1" id="KW-1133">Transmembrane helix</keyword>
<dbReference type="RefSeq" id="WP_142607786.1">
    <property type="nucleotide sequence ID" value="NZ_VDGG01000025.1"/>
</dbReference>
<dbReference type="EMBL" id="VDGG01000025">
    <property type="protein sequence ID" value="TQR12939.1"/>
    <property type="molecule type" value="Genomic_DNA"/>
</dbReference>
<dbReference type="SUPFAM" id="SSF103473">
    <property type="entry name" value="MFS general substrate transporter"/>
    <property type="match status" value="1"/>
</dbReference>
<feature type="transmembrane region" description="Helical" evidence="1">
    <location>
        <begin position="74"/>
        <end position="93"/>
    </location>
</feature>
<protein>
    <submittedName>
        <fullName evidence="2">MFS transporter</fullName>
    </submittedName>
</protein>
<dbReference type="InterPro" id="IPR036259">
    <property type="entry name" value="MFS_trans_sf"/>
</dbReference>
<reference evidence="2 3" key="1">
    <citation type="submission" date="2019-05" db="EMBL/GenBank/DDBJ databases">
        <title>Psychrobacillus vulpis sp. nov., a new species isolated from feces of a red fox that inhabits in The Tablas de Daimiel Natural Park, Albacete, Spain.</title>
        <authorList>
            <person name="Rodriguez M."/>
            <person name="Reina J.C."/>
            <person name="Bejar V."/>
            <person name="Llamas I."/>
        </authorList>
    </citation>
    <scope>NUCLEOTIDE SEQUENCE [LARGE SCALE GENOMIC DNA]</scope>
    <source>
        <strain evidence="2 3">NHI-2</strain>
    </source>
</reference>